<reference evidence="2 3" key="1">
    <citation type="submission" date="2014-02" db="EMBL/GenBank/DDBJ databases">
        <title>Single nucleus genome sequencing reveals high similarity among nuclei of an endomycorrhizal fungus.</title>
        <authorList>
            <person name="Lin K."/>
            <person name="Geurts R."/>
            <person name="Zhang Z."/>
            <person name="Limpens E."/>
            <person name="Saunders D.G."/>
            <person name="Mu D."/>
            <person name="Pang E."/>
            <person name="Cao H."/>
            <person name="Cha H."/>
            <person name="Lin T."/>
            <person name="Zhou Q."/>
            <person name="Shang Y."/>
            <person name="Li Y."/>
            <person name="Ivanov S."/>
            <person name="Sharma T."/>
            <person name="Velzen R.V."/>
            <person name="Ruijter N.D."/>
            <person name="Aanen D.K."/>
            <person name="Win J."/>
            <person name="Kamoun S."/>
            <person name="Bisseling T."/>
            <person name="Huang S."/>
        </authorList>
    </citation>
    <scope>NUCLEOTIDE SEQUENCE [LARGE SCALE GENOMIC DNA]</scope>
    <source>
        <strain evidence="3">DAOM197198w</strain>
    </source>
</reference>
<feature type="region of interest" description="Disordered" evidence="1">
    <location>
        <begin position="48"/>
        <end position="78"/>
    </location>
</feature>
<protein>
    <submittedName>
        <fullName evidence="2">Uncharacterized protein</fullName>
    </submittedName>
</protein>
<organism evidence="2 3">
    <name type="scientific">Rhizophagus irregularis (strain DAOM 197198w)</name>
    <name type="common">Glomus intraradices</name>
    <dbReference type="NCBI Taxonomy" id="1432141"/>
    <lineage>
        <taxon>Eukaryota</taxon>
        <taxon>Fungi</taxon>
        <taxon>Fungi incertae sedis</taxon>
        <taxon>Mucoromycota</taxon>
        <taxon>Glomeromycotina</taxon>
        <taxon>Glomeromycetes</taxon>
        <taxon>Glomerales</taxon>
        <taxon>Glomeraceae</taxon>
        <taxon>Rhizophagus</taxon>
    </lineage>
</organism>
<proteinExistence type="predicted"/>
<dbReference type="HOGENOM" id="CLU_1723336_0_0_1"/>
<evidence type="ECO:0000256" key="1">
    <source>
        <dbReference type="SAM" id="MobiDB-lite"/>
    </source>
</evidence>
<feature type="region of interest" description="Disordered" evidence="1">
    <location>
        <begin position="1"/>
        <end position="34"/>
    </location>
</feature>
<gene>
    <name evidence="2" type="ORF">RirG_011390</name>
</gene>
<dbReference type="Proteomes" id="UP000022910">
    <property type="component" value="Unassembled WGS sequence"/>
</dbReference>
<name>A0A015NHE9_RHIIW</name>
<accession>A0A015NHE9</accession>
<evidence type="ECO:0000313" key="2">
    <source>
        <dbReference type="EMBL" id="EXX78838.1"/>
    </source>
</evidence>
<dbReference type="EMBL" id="JEMT01007734">
    <property type="protein sequence ID" value="EXX78838.1"/>
    <property type="molecule type" value="Genomic_DNA"/>
</dbReference>
<comment type="caution">
    <text evidence="2">The sequence shown here is derived from an EMBL/GenBank/DDBJ whole genome shotgun (WGS) entry which is preliminary data.</text>
</comment>
<evidence type="ECO:0000313" key="3">
    <source>
        <dbReference type="Proteomes" id="UP000022910"/>
    </source>
</evidence>
<sequence length="152" mass="16845">MLLWVEEEARGSKSRASRNMAMGEGSGKRGKRFGRVEEEGVDVIPCWRRQEETSPRRRRALRLSPKTGQDRPGQGQTGQRAMAWLGFGSIQCLPCLALDGFLSDPVRACRHLQLALTTTVTCVPRYMVEPRRAAAASCTSASVTLLQVHHPL</sequence>
<keyword evidence="3" id="KW-1185">Reference proteome</keyword>
<dbReference type="AlphaFoldDB" id="A0A015NHE9"/>